<feature type="non-terminal residue" evidence="1">
    <location>
        <position position="1"/>
    </location>
</feature>
<evidence type="ECO:0000313" key="1">
    <source>
        <dbReference type="EMBL" id="GEY47225.1"/>
    </source>
</evidence>
<proteinExistence type="predicted"/>
<comment type="caution">
    <text evidence="1">The sequence shown here is derived from an EMBL/GenBank/DDBJ whole genome shotgun (WGS) entry which is preliminary data.</text>
</comment>
<dbReference type="AlphaFoldDB" id="A0A699HPU0"/>
<name>A0A699HPU0_TANCI</name>
<accession>A0A699HPU0</accession>
<reference evidence="1" key="1">
    <citation type="journal article" date="2019" name="Sci. Rep.">
        <title>Draft genome of Tanacetum cinerariifolium, the natural source of mosquito coil.</title>
        <authorList>
            <person name="Yamashiro T."/>
            <person name="Shiraishi A."/>
            <person name="Satake H."/>
            <person name="Nakayama K."/>
        </authorList>
    </citation>
    <scope>NUCLEOTIDE SEQUENCE</scope>
</reference>
<organism evidence="1">
    <name type="scientific">Tanacetum cinerariifolium</name>
    <name type="common">Dalmatian daisy</name>
    <name type="synonym">Chrysanthemum cinerariifolium</name>
    <dbReference type="NCBI Taxonomy" id="118510"/>
    <lineage>
        <taxon>Eukaryota</taxon>
        <taxon>Viridiplantae</taxon>
        <taxon>Streptophyta</taxon>
        <taxon>Embryophyta</taxon>
        <taxon>Tracheophyta</taxon>
        <taxon>Spermatophyta</taxon>
        <taxon>Magnoliopsida</taxon>
        <taxon>eudicotyledons</taxon>
        <taxon>Gunneridae</taxon>
        <taxon>Pentapetalae</taxon>
        <taxon>asterids</taxon>
        <taxon>campanulids</taxon>
        <taxon>Asterales</taxon>
        <taxon>Asteraceae</taxon>
        <taxon>Asteroideae</taxon>
        <taxon>Anthemideae</taxon>
        <taxon>Anthemidinae</taxon>
        <taxon>Tanacetum</taxon>
    </lineage>
</organism>
<protein>
    <submittedName>
        <fullName evidence="1">Retrotransposon Orf1</fullName>
    </submittedName>
</protein>
<dbReference type="EMBL" id="BKCJ010181443">
    <property type="protein sequence ID" value="GEY47225.1"/>
    <property type="molecule type" value="Genomic_DNA"/>
</dbReference>
<sequence>KGIDYAVGGRLRKLRPDEAWAAIERREKTKGKDKRKRKNPRKIEKITKYLETKVLENSAKHYFLENLEKKTFPTPTNLLCAMSKRAKSTRGQASSSREETMEEKPFLNFVNTDNFSGPQWVNLFKINEPVFRELVREFFASFEFDASPCRYEPLHKGATLRLGGVDREMSILELGWRVSLYSERESRDVAILRGLRGAEIVNSTHLTHLFWPSIGDDRFNVGNTKAKSIRNPRIKLAHRCITMTITGRKETTNHVTEIDLFYLYCIFRKGVVCNIPYWLAKYLKSVKDKGVVFGGMFVTRITWYFSLCTNEMISVLSCEPPLHVYRKTSLVKMEVIMELHEGECCRSATREVVEKGEGDDEEG</sequence>
<gene>
    <name evidence="1" type="ORF">Tci_419199</name>
</gene>